<feature type="signal peptide" evidence="2">
    <location>
        <begin position="1"/>
        <end position="34"/>
    </location>
</feature>
<evidence type="ECO:0000313" key="5">
    <source>
        <dbReference type="Proteomes" id="UP001501570"/>
    </source>
</evidence>
<protein>
    <submittedName>
        <fullName evidence="4">CRTAC1 family protein</fullName>
    </submittedName>
</protein>
<dbReference type="PANTHER" id="PTHR16026">
    <property type="entry name" value="CARTILAGE ACIDIC PROTEIN 1"/>
    <property type="match status" value="1"/>
</dbReference>
<reference evidence="5" key="1">
    <citation type="journal article" date="2019" name="Int. J. Syst. Evol. Microbiol.">
        <title>The Global Catalogue of Microorganisms (GCM) 10K type strain sequencing project: providing services to taxonomists for standard genome sequencing and annotation.</title>
        <authorList>
            <consortium name="The Broad Institute Genomics Platform"/>
            <consortium name="The Broad Institute Genome Sequencing Center for Infectious Disease"/>
            <person name="Wu L."/>
            <person name="Ma J."/>
        </authorList>
    </citation>
    <scope>NUCLEOTIDE SEQUENCE [LARGE SCALE GENOMIC DNA]</scope>
    <source>
        <strain evidence="5">JCM 18304</strain>
    </source>
</reference>
<gene>
    <name evidence="4" type="ORF">GCM10023322_07710</name>
</gene>
<keyword evidence="5" id="KW-1185">Reference proteome</keyword>
<dbReference type="RefSeq" id="WP_345626138.1">
    <property type="nucleotide sequence ID" value="NZ_BAABJQ010000002.1"/>
</dbReference>
<sequence length="637" mass="67358">MDVRLRARHATVALLAVALCVAAGVATRIPGASAAEVNTLASRFSFSISDLNSPPPGARTERVVEPELRHLQSWISAVGASAGLADFDGDGLPNDACLVDPRDDSVTIRPVPARADGYPPIRLAYSGVAFDAKTTAPMGCVPADLNEDGYTDVLVYFWGRTPVALLRRPGTALSASAFLAVNVAADPTQIWNSTTANVVDLDGDGHLDLFIGNYFPDGAQVLNADANHDPLMQMQDSMSDAANGGRNAILRLDHIDVVDGVRVPHYTDQSDALTTNQSRAWTLATGAQDLNNDGLPELYVANDFGPDYLLLNRSIPGDIRFGTLTGSRDATEPKSKVIGGDSFKSMGVTYTDLNSDGRPDILVSNITTEHGLQESNFAFVSTSTGPLVGGKAPYRDDSESLGLSRSGWGWDIKAADFDGDGTDELVQAVGFVKGTTNRWAELQELAMSNDLPVREPWAWPDFPPGTDIAGHQRDPFFVRGPDGRFVDIAKQLGIDNPGVSRGIAIGDVDHDGRPDVLMANQWANSQFLHNTGPARGYLGLRLLLPPVSGAPGALPRPAIGASVTVTKADGTVSRAQLYPANGHTGVNAPELLFGLGAPSSAPVSVTVTWRDTTGPHSIGTTLSEGWHDLMLTPGTAG</sequence>
<dbReference type="Pfam" id="PF07593">
    <property type="entry name" value="UnbV_ASPIC"/>
    <property type="match status" value="1"/>
</dbReference>
<comment type="caution">
    <text evidence="4">The sequence shown here is derived from an EMBL/GenBank/DDBJ whole genome shotgun (WGS) entry which is preliminary data.</text>
</comment>
<dbReference type="PANTHER" id="PTHR16026:SF0">
    <property type="entry name" value="CARTILAGE ACIDIC PROTEIN 1"/>
    <property type="match status" value="1"/>
</dbReference>
<feature type="chain" id="PRO_5046611949" evidence="2">
    <location>
        <begin position="35"/>
        <end position="637"/>
    </location>
</feature>
<dbReference type="EMBL" id="BAABJQ010000002">
    <property type="protein sequence ID" value="GAA5179024.1"/>
    <property type="molecule type" value="Genomic_DNA"/>
</dbReference>
<keyword evidence="1 2" id="KW-0732">Signal</keyword>
<accession>A0ABP9RKT8</accession>
<evidence type="ECO:0000256" key="1">
    <source>
        <dbReference type="ARBA" id="ARBA00022729"/>
    </source>
</evidence>
<feature type="domain" description="ASPIC/UnbV" evidence="3">
    <location>
        <begin position="558"/>
        <end position="612"/>
    </location>
</feature>
<dbReference type="InterPro" id="IPR013517">
    <property type="entry name" value="FG-GAP"/>
</dbReference>
<dbReference type="SUPFAM" id="SSF69318">
    <property type="entry name" value="Integrin alpha N-terminal domain"/>
    <property type="match status" value="1"/>
</dbReference>
<proteinExistence type="predicted"/>
<dbReference type="InterPro" id="IPR027039">
    <property type="entry name" value="Crtac1"/>
</dbReference>
<dbReference type="Proteomes" id="UP001501570">
    <property type="component" value="Unassembled WGS sequence"/>
</dbReference>
<dbReference type="InterPro" id="IPR028994">
    <property type="entry name" value="Integrin_alpha_N"/>
</dbReference>
<evidence type="ECO:0000259" key="3">
    <source>
        <dbReference type="Pfam" id="PF07593"/>
    </source>
</evidence>
<dbReference type="InterPro" id="IPR011519">
    <property type="entry name" value="UnbV_ASPIC"/>
</dbReference>
<evidence type="ECO:0000256" key="2">
    <source>
        <dbReference type="SAM" id="SignalP"/>
    </source>
</evidence>
<name>A0ABP9RKT8_9ACTN</name>
<organism evidence="4 5">
    <name type="scientific">Rugosimonospora acidiphila</name>
    <dbReference type="NCBI Taxonomy" id="556531"/>
    <lineage>
        <taxon>Bacteria</taxon>
        <taxon>Bacillati</taxon>
        <taxon>Actinomycetota</taxon>
        <taxon>Actinomycetes</taxon>
        <taxon>Micromonosporales</taxon>
        <taxon>Micromonosporaceae</taxon>
        <taxon>Rugosimonospora</taxon>
    </lineage>
</organism>
<dbReference type="Pfam" id="PF13517">
    <property type="entry name" value="FG-GAP_3"/>
    <property type="match status" value="2"/>
</dbReference>
<evidence type="ECO:0000313" key="4">
    <source>
        <dbReference type="EMBL" id="GAA5179024.1"/>
    </source>
</evidence>
<dbReference type="Gene3D" id="2.130.10.130">
    <property type="entry name" value="Integrin alpha, N-terminal"/>
    <property type="match status" value="2"/>
</dbReference>